<evidence type="ECO:0000256" key="4">
    <source>
        <dbReference type="ARBA" id="ARBA00022692"/>
    </source>
</evidence>
<feature type="transmembrane region" description="Helical" evidence="8">
    <location>
        <begin position="144"/>
        <end position="163"/>
    </location>
</feature>
<reference evidence="9" key="1">
    <citation type="journal article" date="2021" name="PeerJ">
        <title>Extensive microbial diversity within the chicken gut microbiome revealed by metagenomics and culture.</title>
        <authorList>
            <person name="Gilroy R."/>
            <person name="Ravi A."/>
            <person name="Getino M."/>
            <person name="Pursley I."/>
            <person name="Horton D.L."/>
            <person name="Alikhan N.F."/>
            <person name="Baker D."/>
            <person name="Gharbi K."/>
            <person name="Hall N."/>
            <person name="Watson M."/>
            <person name="Adriaenssens E.M."/>
            <person name="Foster-Nyarko E."/>
            <person name="Jarju S."/>
            <person name="Secka A."/>
            <person name="Antonio M."/>
            <person name="Oren A."/>
            <person name="Chaudhuri R.R."/>
            <person name="La Ragione R."/>
            <person name="Hildebrand F."/>
            <person name="Pallen M.J."/>
        </authorList>
    </citation>
    <scope>NUCLEOTIDE SEQUENCE</scope>
    <source>
        <strain evidence="9">2239</strain>
    </source>
</reference>
<name>A0A9D2ADJ8_9FIRM</name>
<comment type="caution">
    <text evidence="9">The sequence shown here is derived from an EMBL/GenBank/DDBJ whole genome shotgun (WGS) entry which is preliminary data.</text>
</comment>
<organism evidence="9 10">
    <name type="scientific">Candidatus Allofournierella pullicola</name>
    <dbReference type="NCBI Taxonomy" id="2838596"/>
    <lineage>
        <taxon>Bacteria</taxon>
        <taxon>Bacillati</taxon>
        <taxon>Bacillota</taxon>
        <taxon>Clostridia</taxon>
        <taxon>Eubacteriales</taxon>
        <taxon>Oscillospiraceae</taxon>
        <taxon>Allofournierella</taxon>
    </lineage>
</organism>
<sequence length="174" mass="18883">MTSRRKRNLLLAGKWAGYFVLLLLAATLQTTPGFLVLGEIRPVFILPLCLAVAVCEGEYPGAFFGAVGGLLWDFTSGRPGGLLALELLFVCFGAAILVELYLRLNSMNFVLVSGVCALLVTGVDFLFFYAMPGYAGAAGRYFEVVLPIAVFTAALSPLSLWAARWVHRRFALPE</sequence>
<evidence type="ECO:0000256" key="5">
    <source>
        <dbReference type="ARBA" id="ARBA00022960"/>
    </source>
</evidence>
<accession>A0A9D2ADJ8</accession>
<evidence type="ECO:0000313" key="10">
    <source>
        <dbReference type="Proteomes" id="UP000824193"/>
    </source>
</evidence>
<proteinExistence type="inferred from homology"/>
<gene>
    <name evidence="9" type="primary">mreD</name>
    <name evidence="9" type="ORF">H9865_02450</name>
</gene>
<dbReference type="Proteomes" id="UP000824193">
    <property type="component" value="Unassembled WGS sequence"/>
</dbReference>
<dbReference type="AlphaFoldDB" id="A0A9D2ADJ8"/>
<protein>
    <submittedName>
        <fullName evidence="9">Rod shape-determining protein MreD</fullName>
    </submittedName>
</protein>
<dbReference type="InterPro" id="IPR007227">
    <property type="entry name" value="Cell_shape_determining_MreD"/>
</dbReference>
<evidence type="ECO:0000256" key="6">
    <source>
        <dbReference type="ARBA" id="ARBA00022989"/>
    </source>
</evidence>
<keyword evidence="4 8" id="KW-0812">Transmembrane</keyword>
<evidence type="ECO:0000256" key="7">
    <source>
        <dbReference type="ARBA" id="ARBA00023136"/>
    </source>
</evidence>
<keyword evidence="5" id="KW-0133">Cell shape</keyword>
<feature type="transmembrane region" description="Helical" evidence="8">
    <location>
        <begin position="15"/>
        <end position="37"/>
    </location>
</feature>
<comment type="subcellular location">
    <subcellularLocation>
        <location evidence="1">Cell membrane</location>
        <topology evidence="1">Multi-pass membrane protein</topology>
    </subcellularLocation>
</comment>
<evidence type="ECO:0000256" key="2">
    <source>
        <dbReference type="ARBA" id="ARBA00007776"/>
    </source>
</evidence>
<dbReference type="GO" id="GO:0005886">
    <property type="term" value="C:plasma membrane"/>
    <property type="evidence" value="ECO:0007669"/>
    <property type="project" value="UniProtKB-SubCell"/>
</dbReference>
<dbReference type="Pfam" id="PF04093">
    <property type="entry name" value="MreD"/>
    <property type="match status" value="1"/>
</dbReference>
<feature type="transmembrane region" description="Helical" evidence="8">
    <location>
        <begin position="44"/>
        <end position="71"/>
    </location>
</feature>
<feature type="transmembrane region" description="Helical" evidence="8">
    <location>
        <begin position="109"/>
        <end position="132"/>
    </location>
</feature>
<reference evidence="9" key="2">
    <citation type="submission" date="2021-04" db="EMBL/GenBank/DDBJ databases">
        <authorList>
            <person name="Gilroy R."/>
        </authorList>
    </citation>
    <scope>NUCLEOTIDE SEQUENCE</scope>
    <source>
        <strain evidence="9">2239</strain>
    </source>
</reference>
<keyword evidence="6 8" id="KW-1133">Transmembrane helix</keyword>
<keyword evidence="3" id="KW-1003">Cell membrane</keyword>
<evidence type="ECO:0000256" key="1">
    <source>
        <dbReference type="ARBA" id="ARBA00004651"/>
    </source>
</evidence>
<dbReference type="EMBL" id="DXFW01000007">
    <property type="protein sequence ID" value="HIX04962.1"/>
    <property type="molecule type" value="Genomic_DNA"/>
</dbReference>
<evidence type="ECO:0000313" key="9">
    <source>
        <dbReference type="EMBL" id="HIX04962.1"/>
    </source>
</evidence>
<evidence type="ECO:0000256" key="8">
    <source>
        <dbReference type="SAM" id="Phobius"/>
    </source>
</evidence>
<keyword evidence="7 8" id="KW-0472">Membrane</keyword>
<feature type="transmembrane region" description="Helical" evidence="8">
    <location>
        <begin position="83"/>
        <end position="102"/>
    </location>
</feature>
<dbReference type="GO" id="GO:0008360">
    <property type="term" value="P:regulation of cell shape"/>
    <property type="evidence" value="ECO:0007669"/>
    <property type="project" value="UniProtKB-KW"/>
</dbReference>
<evidence type="ECO:0000256" key="3">
    <source>
        <dbReference type="ARBA" id="ARBA00022475"/>
    </source>
</evidence>
<comment type="similarity">
    <text evidence="2">Belongs to the MreD family.</text>
</comment>